<reference evidence="3 4" key="1">
    <citation type="submission" date="2019-10" db="EMBL/GenBank/DDBJ databases">
        <title>New genus of Silvanigrellaceae.</title>
        <authorList>
            <person name="Pitt A."/>
            <person name="Hahn M.W."/>
        </authorList>
    </citation>
    <scope>NUCLEOTIDE SEQUENCE [LARGE SCALE GENOMIC DNA]</scope>
    <source>
        <strain evidence="3 4">33A1-SZDP</strain>
    </source>
</reference>
<keyword evidence="1" id="KW-0175">Coiled coil</keyword>
<dbReference type="Proteomes" id="UP000442694">
    <property type="component" value="Unassembled WGS sequence"/>
</dbReference>
<sequence length="543" mass="63257">MRKKISLCLIFLKLNFDSLAYGDEKKYEFKFMDNAKRVFNDELTKSLPSFLTNLYTQDLLNKKFFLENNLRKLELSSTNLENDFKEIKETLYRLNEISIADKESFSEYLKSYDKLLNLKDNIKNNIYTYRNAENNFLESKNIMNNYCLNTSKLISAKSMTLEPTIFEHPDLSNLNYEKRDFFEKMAHDTEYSQSFIGHATMVSMAGATVTAIAIGSVDIVAGTGVLIIQGSVTGPGILIVLGAALATLIVFSIFSIFENRHKEKKEKERMEAMKRRMEKEFNEANDWYKQNTVFNKLENLQDFTYDLCDKDTYEFIMMKHEIQNNENLDCESLNDTHFKCRVDIPSARNNIKLLIDNGITYIRKRNNGVEYSLDDLKKLINLFDNRNSSVFSNKEFTQFNDTVSKNYFGLINEISKIEKNKSRIIDRISSILSKNEISIISNKIQSNNKTVKAIEALYQSVGNELSKNLYSIFLENINNCRKFKMFSNYILEDIDKTKDQLIINYMDEFNKDGVFFKKEIHEYIKNIHRINDVRVNAICGGVI</sequence>
<evidence type="ECO:0000256" key="2">
    <source>
        <dbReference type="SAM" id="Phobius"/>
    </source>
</evidence>
<dbReference type="EMBL" id="WFLN01000004">
    <property type="protein sequence ID" value="KAB8033651.1"/>
    <property type="molecule type" value="Genomic_DNA"/>
</dbReference>
<keyword evidence="2" id="KW-0812">Transmembrane</keyword>
<accession>A0A833JFB1</accession>
<evidence type="ECO:0000313" key="4">
    <source>
        <dbReference type="Proteomes" id="UP000442694"/>
    </source>
</evidence>
<keyword evidence="2" id="KW-1133">Transmembrane helix</keyword>
<feature type="transmembrane region" description="Helical" evidence="2">
    <location>
        <begin position="236"/>
        <end position="257"/>
    </location>
</feature>
<dbReference type="RefSeq" id="WP_152211737.1">
    <property type="nucleotide sequence ID" value="NZ_WFLN01000004.1"/>
</dbReference>
<proteinExistence type="predicted"/>
<keyword evidence="2" id="KW-0472">Membrane</keyword>
<comment type="caution">
    <text evidence="3">The sequence shown here is derived from an EMBL/GenBank/DDBJ whole genome shotgun (WGS) entry which is preliminary data.</text>
</comment>
<gene>
    <name evidence="3" type="ORF">GCL57_02785</name>
</gene>
<protein>
    <submittedName>
        <fullName evidence="3">Uncharacterized protein</fullName>
    </submittedName>
</protein>
<evidence type="ECO:0000256" key="1">
    <source>
        <dbReference type="SAM" id="Coils"/>
    </source>
</evidence>
<dbReference type="AlphaFoldDB" id="A0A833JFB1"/>
<keyword evidence="4" id="KW-1185">Reference proteome</keyword>
<feature type="coiled-coil region" evidence="1">
    <location>
        <begin position="63"/>
        <end position="90"/>
    </location>
</feature>
<evidence type="ECO:0000313" key="3">
    <source>
        <dbReference type="EMBL" id="KAB8033651.1"/>
    </source>
</evidence>
<organism evidence="3 4">
    <name type="scientific">Fluviispira multicolorata</name>
    <dbReference type="NCBI Taxonomy" id="2654512"/>
    <lineage>
        <taxon>Bacteria</taxon>
        <taxon>Pseudomonadati</taxon>
        <taxon>Bdellovibrionota</taxon>
        <taxon>Oligoflexia</taxon>
        <taxon>Silvanigrellales</taxon>
        <taxon>Silvanigrellaceae</taxon>
        <taxon>Fluviispira</taxon>
    </lineage>
</organism>
<name>A0A833JFB1_9BACT</name>